<evidence type="ECO:0000313" key="2">
    <source>
        <dbReference type="EMBL" id="KNE62200.1"/>
    </source>
</evidence>
<proteinExistence type="predicted"/>
<dbReference type="AlphaFoldDB" id="A0A0L0SIN1"/>
<accession>A0A0L0SIN1</accession>
<organism evidence="2 3">
    <name type="scientific">Allomyces macrogynus (strain ATCC 38327)</name>
    <name type="common">Allomyces javanicus var. macrogynus</name>
    <dbReference type="NCBI Taxonomy" id="578462"/>
    <lineage>
        <taxon>Eukaryota</taxon>
        <taxon>Fungi</taxon>
        <taxon>Fungi incertae sedis</taxon>
        <taxon>Blastocladiomycota</taxon>
        <taxon>Blastocladiomycetes</taxon>
        <taxon>Blastocladiales</taxon>
        <taxon>Blastocladiaceae</taxon>
        <taxon>Allomyces</taxon>
    </lineage>
</organism>
<sequence length="254" mass="27222">MAAPSPLAMRAREVPATPALPSDADLPLAETETDPTPHLAELALDLDALTAEFDPTDASDLATVREIIALRDKAVAQYAARRRAYSDRVRAAQLGLERMYRKMVGIATAPDEAGGLGLPRPPEPVDGEFTVGLPEVDVDAHHRRMLELEVEEDDAARARQAAEAEAIAADERGAALRAELDALKAQLDAPQPIPMSACILGLYHGLGAYFQPTTSPDAPLQLFLKAAATGRAIEVDVHPDDDPDAIADYVWTHI</sequence>
<evidence type="ECO:0000256" key="1">
    <source>
        <dbReference type="SAM" id="MobiDB-lite"/>
    </source>
</evidence>
<name>A0A0L0SIN1_ALLM3</name>
<gene>
    <name evidence="2" type="ORF">AMAG_07442</name>
</gene>
<dbReference type="EMBL" id="GG745339">
    <property type="protein sequence ID" value="KNE62200.1"/>
    <property type="molecule type" value="Genomic_DNA"/>
</dbReference>
<keyword evidence="3" id="KW-1185">Reference proteome</keyword>
<evidence type="ECO:0000313" key="3">
    <source>
        <dbReference type="Proteomes" id="UP000054350"/>
    </source>
</evidence>
<reference evidence="2 3" key="1">
    <citation type="submission" date="2009-11" db="EMBL/GenBank/DDBJ databases">
        <title>Annotation of Allomyces macrogynus ATCC 38327.</title>
        <authorList>
            <consortium name="The Broad Institute Genome Sequencing Platform"/>
            <person name="Russ C."/>
            <person name="Cuomo C."/>
            <person name="Burger G."/>
            <person name="Gray M.W."/>
            <person name="Holland P.W.H."/>
            <person name="King N."/>
            <person name="Lang F.B.F."/>
            <person name="Roger A.J."/>
            <person name="Ruiz-Trillo I."/>
            <person name="Young S.K."/>
            <person name="Zeng Q."/>
            <person name="Gargeya S."/>
            <person name="Fitzgerald M."/>
            <person name="Haas B."/>
            <person name="Abouelleil A."/>
            <person name="Alvarado L."/>
            <person name="Arachchi H.M."/>
            <person name="Berlin A."/>
            <person name="Chapman S.B."/>
            <person name="Gearin G."/>
            <person name="Goldberg J."/>
            <person name="Griggs A."/>
            <person name="Gujja S."/>
            <person name="Hansen M."/>
            <person name="Heiman D."/>
            <person name="Howarth C."/>
            <person name="Larimer J."/>
            <person name="Lui A."/>
            <person name="MacDonald P.J.P."/>
            <person name="McCowen C."/>
            <person name="Montmayeur A."/>
            <person name="Murphy C."/>
            <person name="Neiman D."/>
            <person name="Pearson M."/>
            <person name="Priest M."/>
            <person name="Roberts A."/>
            <person name="Saif S."/>
            <person name="Shea T."/>
            <person name="Sisk P."/>
            <person name="Stolte C."/>
            <person name="Sykes S."/>
            <person name="Wortman J."/>
            <person name="Nusbaum C."/>
            <person name="Birren B."/>
        </authorList>
    </citation>
    <scope>NUCLEOTIDE SEQUENCE [LARGE SCALE GENOMIC DNA]</scope>
    <source>
        <strain evidence="2 3">ATCC 38327</strain>
    </source>
</reference>
<dbReference type="VEuPathDB" id="FungiDB:AMAG_07442"/>
<protein>
    <submittedName>
        <fullName evidence="2">Uncharacterized protein</fullName>
    </submittedName>
</protein>
<feature type="region of interest" description="Disordered" evidence="1">
    <location>
        <begin position="1"/>
        <end position="32"/>
    </location>
</feature>
<dbReference type="Proteomes" id="UP000054350">
    <property type="component" value="Unassembled WGS sequence"/>
</dbReference>
<reference evidence="3" key="2">
    <citation type="submission" date="2009-11" db="EMBL/GenBank/DDBJ databases">
        <title>The Genome Sequence of Allomyces macrogynus strain ATCC 38327.</title>
        <authorList>
            <consortium name="The Broad Institute Genome Sequencing Platform"/>
            <person name="Russ C."/>
            <person name="Cuomo C."/>
            <person name="Shea T."/>
            <person name="Young S.K."/>
            <person name="Zeng Q."/>
            <person name="Koehrsen M."/>
            <person name="Haas B."/>
            <person name="Borodovsky M."/>
            <person name="Guigo R."/>
            <person name="Alvarado L."/>
            <person name="Berlin A."/>
            <person name="Borenstein D."/>
            <person name="Chen Z."/>
            <person name="Engels R."/>
            <person name="Freedman E."/>
            <person name="Gellesch M."/>
            <person name="Goldberg J."/>
            <person name="Griggs A."/>
            <person name="Gujja S."/>
            <person name="Heiman D."/>
            <person name="Hepburn T."/>
            <person name="Howarth C."/>
            <person name="Jen D."/>
            <person name="Larson L."/>
            <person name="Lewis B."/>
            <person name="Mehta T."/>
            <person name="Park D."/>
            <person name="Pearson M."/>
            <person name="Roberts A."/>
            <person name="Saif S."/>
            <person name="Shenoy N."/>
            <person name="Sisk P."/>
            <person name="Stolte C."/>
            <person name="Sykes S."/>
            <person name="Walk T."/>
            <person name="White J."/>
            <person name="Yandava C."/>
            <person name="Burger G."/>
            <person name="Gray M.W."/>
            <person name="Holland P.W.H."/>
            <person name="King N."/>
            <person name="Lang F.B.F."/>
            <person name="Roger A.J."/>
            <person name="Ruiz-Trillo I."/>
            <person name="Lander E."/>
            <person name="Nusbaum C."/>
        </authorList>
    </citation>
    <scope>NUCLEOTIDE SEQUENCE [LARGE SCALE GENOMIC DNA]</scope>
    <source>
        <strain evidence="3">ATCC 38327</strain>
    </source>
</reference>